<reference evidence="2 3" key="1">
    <citation type="journal article" date="2021" name="BMC Genomics">
        <title>Datura genome reveals duplications of psychoactive alkaloid biosynthetic genes and high mutation rate following tissue culture.</title>
        <authorList>
            <person name="Rajewski A."/>
            <person name="Carter-House D."/>
            <person name="Stajich J."/>
            <person name="Litt A."/>
        </authorList>
    </citation>
    <scope>NUCLEOTIDE SEQUENCE [LARGE SCALE GENOMIC DNA]</scope>
    <source>
        <strain evidence="2">AR-01</strain>
    </source>
</reference>
<dbReference type="EMBL" id="JACEIK010007338">
    <property type="protein sequence ID" value="MCE3050112.1"/>
    <property type="molecule type" value="Genomic_DNA"/>
</dbReference>
<proteinExistence type="predicted"/>
<evidence type="ECO:0000313" key="2">
    <source>
        <dbReference type="EMBL" id="MCE3050112.1"/>
    </source>
</evidence>
<feature type="compositionally biased region" description="Low complexity" evidence="1">
    <location>
        <begin position="175"/>
        <end position="191"/>
    </location>
</feature>
<feature type="compositionally biased region" description="Low complexity" evidence="1">
    <location>
        <begin position="152"/>
        <end position="162"/>
    </location>
</feature>
<protein>
    <submittedName>
        <fullName evidence="2">Uncharacterized protein</fullName>
    </submittedName>
</protein>
<gene>
    <name evidence="2" type="ORF">HAX54_046477</name>
</gene>
<evidence type="ECO:0000313" key="3">
    <source>
        <dbReference type="Proteomes" id="UP000823775"/>
    </source>
</evidence>
<name>A0ABS8WJ89_DATST</name>
<dbReference type="Proteomes" id="UP000823775">
    <property type="component" value="Unassembled WGS sequence"/>
</dbReference>
<sequence>MDIVKAGQYGEKATDLCKNEGSLDTPGRFVLHADLDGNKEPLLLHLELWLMVCAKHTGGKQSHLWMLLLAKDYAANHIVKDTITMVLQGLLDEALHNPRGNETMLAKHMASQYLRNLTFRQRSTCERELNEPLLAHTYSGNKYRATTQATPSVQVTQTASSSVHRRRGVTRSDQDASSSRCCSSVDSFKGR</sequence>
<comment type="caution">
    <text evidence="2">The sequence shown here is derived from an EMBL/GenBank/DDBJ whole genome shotgun (WGS) entry which is preliminary data.</text>
</comment>
<feature type="region of interest" description="Disordered" evidence="1">
    <location>
        <begin position="147"/>
        <end position="191"/>
    </location>
</feature>
<accession>A0ABS8WJ89</accession>
<evidence type="ECO:0000256" key="1">
    <source>
        <dbReference type="SAM" id="MobiDB-lite"/>
    </source>
</evidence>
<organism evidence="2 3">
    <name type="scientific">Datura stramonium</name>
    <name type="common">Jimsonweed</name>
    <name type="synonym">Common thornapple</name>
    <dbReference type="NCBI Taxonomy" id="4076"/>
    <lineage>
        <taxon>Eukaryota</taxon>
        <taxon>Viridiplantae</taxon>
        <taxon>Streptophyta</taxon>
        <taxon>Embryophyta</taxon>
        <taxon>Tracheophyta</taxon>
        <taxon>Spermatophyta</taxon>
        <taxon>Magnoliopsida</taxon>
        <taxon>eudicotyledons</taxon>
        <taxon>Gunneridae</taxon>
        <taxon>Pentapetalae</taxon>
        <taxon>asterids</taxon>
        <taxon>lamiids</taxon>
        <taxon>Solanales</taxon>
        <taxon>Solanaceae</taxon>
        <taxon>Solanoideae</taxon>
        <taxon>Datureae</taxon>
        <taxon>Datura</taxon>
    </lineage>
</organism>
<keyword evidence="3" id="KW-1185">Reference proteome</keyword>